<organism evidence="1">
    <name type="scientific">freshwater metagenome</name>
    <dbReference type="NCBI Taxonomy" id="449393"/>
    <lineage>
        <taxon>unclassified sequences</taxon>
        <taxon>metagenomes</taxon>
        <taxon>ecological metagenomes</taxon>
    </lineage>
</organism>
<reference evidence="1" key="1">
    <citation type="submission" date="2020-05" db="EMBL/GenBank/DDBJ databases">
        <authorList>
            <person name="Chiriac C."/>
            <person name="Salcher M."/>
            <person name="Ghai R."/>
            <person name="Kavagutti S V."/>
        </authorList>
    </citation>
    <scope>NUCLEOTIDE SEQUENCE</scope>
</reference>
<proteinExistence type="predicted"/>
<dbReference type="AlphaFoldDB" id="A0A6J6H9K9"/>
<name>A0A6J6H9K9_9ZZZZ</name>
<accession>A0A6J6H9K9</accession>
<protein>
    <submittedName>
        <fullName evidence="1">Unannotated protein</fullName>
    </submittedName>
</protein>
<dbReference type="EMBL" id="CAEZUL010000169">
    <property type="protein sequence ID" value="CAB4608509.1"/>
    <property type="molecule type" value="Genomic_DNA"/>
</dbReference>
<evidence type="ECO:0000313" key="1">
    <source>
        <dbReference type="EMBL" id="CAB4608509.1"/>
    </source>
</evidence>
<gene>
    <name evidence="1" type="ORF">UFOPK1808_01215</name>
</gene>
<sequence>MIDVVGSGTPSGVAVMTEARLLPNVFDPTTLTLYFTPFDKPAREQLAPEEEQVAVPGEEVTT</sequence>